<evidence type="ECO:0000256" key="7">
    <source>
        <dbReference type="SAM" id="Phobius"/>
    </source>
</evidence>
<dbReference type="GO" id="GO:0004252">
    <property type="term" value="F:serine-type endopeptidase activity"/>
    <property type="evidence" value="ECO:0007669"/>
    <property type="project" value="InterPro"/>
</dbReference>
<keyword evidence="5 7" id="KW-0472">Membrane</keyword>
<keyword evidence="4 7" id="KW-1133">Transmembrane helix</keyword>
<accession>A0A835XG32</accession>
<evidence type="ECO:0000313" key="9">
    <source>
        <dbReference type="EMBL" id="KAG2482685.1"/>
    </source>
</evidence>
<dbReference type="OrthoDB" id="541479at2759"/>
<dbReference type="SUPFAM" id="SSF144091">
    <property type="entry name" value="Rhomboid-like"/>
    <property type="match status" value="1"/>
</dbReference>
<dbReference type="Pfam" id="PF01694">
    <property type="entry name" value="Rhomboid"/>
    <property type="match status" value="1"/>
</dbReference>
<dbReference type="GO" id="GO:0016020">
    <property type="term" value="C:membrane"/>
    <property type="evidence" value="ECO:0007669"/>
    <property type="project" value="UniProtKB-SubCell"/>
</dbReference>
<proteinExistence type="inferred from homology"/>
<evidence type="ECO:0000256" key="2">
    <source>
        <dbReference type="ARBA" id="ARBA00009045"/>
    </source>
</evidence>
<comment type="subcellular location">
    <subcellularLocation>
        <location evidence="1">Membrane</location>
        <topology evidence="1">Multi-pass membrane protein</topology>
    </subcellularLocation>
</comment>
<gene>
    <name evidence="9" type="ORF">HYH03_018391</name>
</gene>
<evidence type="ECO:0000256" key="3">
    <source>
        <dbReference type="ARBA" id="ARBA00022692"/>
    </source>
</evidence>
<evidence type="ECO:0000313" key="10">
    <source>
        <dbReference type="Proteomes" id="UP000612055"/>
    </source>
</evidence>
<sequence length="453" mass="47175">MLCRALAGPRLARPQRSSAQGLPSALAGRKPPLGAWSVAAHFAIAQSRGAALLAAHAEDEGKRSTIQSLDDLLGTLSEDEETAVRDDGPRRRRRPRPEAGPKRSKPLYVYVIYYCYICVYLSAAWLEATDGDLAASRLLDSLSNDHLAVAGGELYRLATAGYVCAGGPFELFLQLATLLTVGAELEALMGGTLFWAVYWLAGMTGALADASLSELPITCGPANAAAGMVGALVAFYGRNWGLDERLEEARAESRARRGQLLSGLLGGGGRGTASSRGVGEASRSSMDETETEVEVFPGFSYKFNARLTASARSGLSFLTATVVAGQGLLDVGQSSQSASWIGLLAAFWAGMFLSFGAGPRYEVRYEEPPALRGLAAAQAAAGGEAAEGGPSSSREGGERRAGGFWRPGPEPPPDSDGLKAVDVVPVAQQSAVVGGALGALGAGILTFLAYMDL</sequence>
<name>A0A835XG32_9CHLO</name>
<protein>
    <recommendedName>
        <fullName evidence="8">Peptidase S54 rhomboid domain-containing protein</fullName>
    </recommendedName>
</protein>
<feature type="domain" description="Peptidase S54 rhomboid" evidence="8">
    <location>
        <begin position="152"/>
        <end position="241"/>
    </location>
</feature>
<feature type="transmembrane region" description="Helical" evidence="7">
    <location>
        <begin position="107"/>
        <end position="126"/>
    </location>
</feature>
<dbReference type="AlphaFoldDB" id="A0A835XG32"/>
<evidence type="ECO:0000259" key="8">
    <source>
        <dbReference type="Pfam" id="PF01694"/>
    </source>
</evidence>
<evidence type="ECO:0000256" key="5">
    <source>
        <dbReference type="ARBA" id="ARBA00023136"/>
    </source>
</evidence>
<evidence type="ECO:0000256" key="1">
    <source>
        <dbReference type="ARBA" id="ARBA00004141"/>
    </source>
</evidence>
<feature type="compositionally biased region" description="Low complexity" evidence="6">
    <location>
        <begin position="382"/>
        <end position="394"/>
    </location>
</feature>
<evidence type="ECO:0000256" key="6">
    <source>
        <dbReference type="SAM" id="MobiDB-lite"/>
    </source>
</evidence>
<evidence type="ECO:0000256" key="4">
    <source>
        <dbReference type="ARBA" id="ARBA00022989"/>
    </source>
</evidence>
<dbReference type="EMBL" id="JAEHOE010000207">
    <property type="protein sequence ID" value="KAG2482685.1"/>
    <property type="molecule type" value="Genomic_DNA"/>
</dbReference>
<feature type="region of interest" description="Disordered" evidence="6">
    <location>
        <begin position="382"/>
        <end position="419"/>
    </location>
</feature>
<feature type="transmembrane region" description="Helical" evidence="7">
    <location>
        <begin position="187"/>
        <end position="208"/>
    </location>
</feature>
<feature type="region of interest" description="Disordered" evidence="6">
    <location>
        <begin position="262"/>
        <end position="286"/>
    </location>
</feature>
<comment type="caution">
    <text evidence="9">The sequence shown here is derived from an EMBL/GenBank/DDBJ whole genome shotgun (WGS) entry which is preliminary data.</text>
</comment>
<feature type="transmembrane region" description="Helical" evidence="7">
    <location>
        <begin position="215"/>
        <end position="236"/>
    </location>
</feature>
<feature type="transmembrane region" description="Helical" evidence="7">
    <location>
        <begin position="431"/>
        <end position="451"/>
    </location>
</feature>
<keyword evidence="3 7" id="KW-0812">Transmembrane</keyword>
<dbReference type="InterPro" id="IPR022764">
    <property type="entry name" value="Peptidase_S54_rhomboid_dom"/>
</dbReference>
<feature type="region of interest" description="Disordered" evidence="6">
    <location>
        <begin position="77"/>
        <end position="102"/>
    </location>
</feature>
<comment type="similarity">
    <text evidence="2">Belongs to the peptidase S54 family.</text>
</comment>
<dbReference type="Proteomes" id="UP000612055">
    <property type="component" value="Unassembled WGS sequence"/>
</dbReference>
<organism evidence="9 10">
    <name type="scientific">Edaphochlamys debaryana</name>
    <dbReference type="NCBI Taxonomy" id="47281"/>
    <lineage>
        <taxon>Eukaryota</taxon>
        <taxon>Viridiplantae</taxon>
        <taxon>Chlorophyta</taxon>
        <taxon>core chlorophytes</taxon>
        <taxon>Chlorophyceae</taxon>
        <taxon>CS clade</taxon>
        <taxon>Chlamydomonadales</taxon>
        <taxon>Chlamydomonadales incertae sedis</taxon>
        <taxon>Edaphochlamys</taxon>
    </lineage>
</organism>
<dbReference type="Gene3D" id="1.20.1540.10">
    <property type="entry name" value="Rhomboid-like"/>
    <property type="match status" value="1"/>
</dbReference>
<reference evidence="9" key="1">
    <citation type="journal article" date="2020" name="bioRxiv">
        <title>Comparative genomics of Chlamydomonas.</title>
        <authorList>
            <person name="Craig R.J."/>
            <person name="Hasan A.R."/>
            <person name="Ness R.W."/>
            <person name="Keightley P.D."/>
        </authorList>
    </citation>
    <scope>NUCLEOTIDE SEQUENCE</scope>
    <source>
        <strain evidence="9">CCAP 11/70</strain>
    </source>
</reference>
<feature type="region of interest" description="Disordered" evidence="6">
    <location>
        <begin position="1"/>
        <end position="25"/>
    </location>
</feature>
<feature type="transmembrane region" description="Helical" evidence="7">
    <location>
        <begin position="338"/>
        <end position="357"/>
    </location>
</feature>
<dbReference type="InterPro" id="IPR035952">
    <property type="entry name" value="Rhomboid-like_sf"/>
</dbReference>
<keyword evidence="10" id="KW-1185">Reference proteome</keyword>